<comment type="similarity">
    <text evidence="1">Belongs to the YciI family.</text>
</comment>
<dbReference type="SUPFAM" id="SSF54909">
    <property type="entry name" value="Dimeric alpha+beta barrel"/>
    <property type="match status" value="1"/>
</dbReference>
<evidence type="ECO:0000313" key="3">
    <source>
        <dbReference type="EMBL" id="GAA4668372.1"/>
    </source>
</evidence>
<sequence length="129" mass="13361">MQYLMSVIEQFLPGGVRADEAGSADATEAAAIDVFNAQLLADGHWIFAGGLAAPNTAVVVDDRDVHEGAASVVEAPLFASTEHYGGFWIIDVADADTARALALGASRACNRKIELRPLLSAPSHDAAAG</sequence>
<comment type="caution">
    <text evidence="3">The sequence shown here is derived from an EMBL/GenBank/DDBJ whole genome shotgun (WGS) entry which is preliminary data.</text>
</comment>
<evidence type="ECO:0000256" key="1">
    <source>
        <dbReference type="ARBA" id="ARBA00007689"/>
    </source>
</evidence>
<reference evidence="4" key="1">
    <citation type="journal article" date="2019" name="Int. J. Syst. Evol. Microbiol.">
        <title>The Global Catalogue of Microorganisms (GCM) 10K type strain sequencing project: providing services to taxonomists for standard genome sequencing and annotation.</title>
        <authorList>
            <consortium name="The Broad Institute Genomics Platform"/>
            <consortium name="The Broad Institute Genome Sequencing Center for Infectious Disease"/>
            <person name="Wu L."/>
            <person name="Ma J."/>
        </authorList>
    </citation>
    <scope>NUCLEOTIDE SEQUENCE [LARGE SCALE GENOMIC DNA]</scope>
    <source>
        <strain evidence="4">JCM 18956</strain>
    </source>
</reference>
<protein>
    <submittedName>
        <fullName evidence="3">YciI family protein</fullName>
    </submittedName>
</protein>
<evidence type="ECO:0000313" key="4">
    <source>
        <dbReference type="Proteomes" id="UP001501295"/>
    </source>
</evidence>
<dbReference type="InterPro" id="IPR011008">
    <property type="entry name" value="Dimeric_a/b-barrel"/>
</dbReference>
<evidence type="ECO:0000259" key="2">
    <source>
        <dbReference type="Pfam" id="PF03795"/>
    </source>
</evidence>
<accession>A0ABP8VN94</accession>
<dbReference type="Gene3D" id="3.30.70.1060">
    <property type="entry name" value="Dimeric alpha+beta barrel"/>
    <property type="match status" value="1"/>
</dbReference>
<name>A0ABP8VN94_9MICO</name>
<feature type="domain" description="YCII-related" evidence="2">
    <location>
        <begin position="25"/>
        <end position="107"/>
    </location>
</feature>
<organism evidence="3 4">
    <name type="scientific">Frondihabitans cladoniiphilus</name>
    <dbReference type="NCBI Taxonomy" id="715785"/>
    <lineage>
        <taxon>Bacteria</taxon>
        <taxon>Bacillati</taxon>
        <taxon>Actinomycetota</taxon>
        <taxon>Actinomycetes</taxon>
        <taxon>Micrococcales</taxon>
        <taxon>Microbacteriaceae</taxon>
        <taxon>Frondihabitans</taxon>
    </lineage>
</organism>
<dbReference type="Pfam" id="PF03795">
    <property type="entry name" value="YCII"/>
    <property type="match status" value="1"/>
</dbReference>
<dbReference type="Proteomes" id="UP001501295">
    <property type="component" value="Unassembled WGS sequence"/>
</dbReference>
<dbReference type="RefSeq" id="WP_345373615.1">
    <property type="nucleotide sequence ID" value="NZ_BAABLM010000001.1"/>
</dbReference>
<keyword evidence="4" id="KW-1185">Reference proteome</keyword>
<dbReference type="EMBL" id="BAABLM010000001">
    <property type="protein sequence ID" value="GAA4668372.1"/>
    <property type="molecule type" value="Genomic_DNA"/>
</dbReference>
<gene>
    <name evidence="3" type="ORF">GCM10025780_08800</name>
</gene>
<proteinExistence type="inferred from homology"/>
<dbReference type="InterPro" id="IPR005545">
    <property type="entry name" value="YCII"/>
</dbReference>